<comment type="caution">
    <text evidence="2">The sequence shown here is derived from an EMBL/GenBank/DDBJ whole genome shotgun (WGS) entry which is preliminary data.</text>
</comment>
<dbReference type="AlphaFoldDB" id="A0AAV7XEK0"/>
<dbReference type="GO" id="GO:0003677">
    <property type="term" value="F:DNA binding"/>
    <property type="evidence" value="ECO:0007669"/>
    <property type="project" value="InterPro"/>
</dbReference>
<dbReference type="PANTHER" id="PTHR14628:SF1">
    <property type="entry name" value="BEN DOMAIN-CONTAINING PROTEIN 5"/>
    <property type="match status" value="1"/>
</dbReference>
<feature type="compositionally biased region" description="Polar residues" evidence="1">
    <location>
        <begin position="212"/>
        <end position="221"/>
    </location>
</feature>
<feature type="region of interest" description="Disordered" evidence="1">
    <location>
        <begin position="341"/>
        <end position="392"/>
    </location>
</feature>
<keyword evidence="3" id="KW-1185">Reference proteome</keyword>
<dbReference type="PANTHER" id="PTHR14628">
    <property type="entry name" value="BEN DOMAIN-CONTAINING PROTEIN 5"/>
    <property type="match status" value="1"/>
</dbReference>
<feature type="compositionally biased region" description="Polar residues" evidence="1">
    <location>
        <begin position="181"/>
        <end position="191"/>
    </location>
</feature>
<evidence type="ECO:0000313" key="2">
    <source>
        <dbReference type="EMBL" id="KAJ1523117.1"/>
    </source>
</evidence>
<reference evidence="2" key="1">
    <citation type="submission" date="2022-12" db="EMBL/GenBank/DDBJ databases">
        <title>Chromosome-level genome assembly of the bean flower thrips Megalurothrips usitatus.</title>
        <authorList>
            <person name="Ma L."/>
            <person name="Liu Q."/>
            <person name="Li H."/>
            <person name="Cai W."/>
        </authorList>
    </citation>
    <scope>NUCLEOTIDE SEQUENCE</scope>
    <source>
        <strain evidence="2">Cailab_2022a</strain>
    </source>
</reference>
<feature type="compositionally biased region" description="Basic and acidic residues" evidence="1">
    <location>
        <begin position="380"/>
        <end position="392"/>
    </location>
</feature>
<protein>
    <submittedName>
        <fullName evidence="2">Uncharacterized protein</fullName>
    </submittedName>
</protein>
<evidence type="ECO:0000256" key="1">
    <source>
        <dbReference type="SAM" id="MobiDB-lite"/>
    </source>
</evidence>
<dbReference type="GO" id="GO:0045892">
    <property type="term" value="P:negative regulation of DNA-templated transcription"/>
    <property type="evidence" value="ECO:0007669"/>
    <property type="project" value="InterPro"/>
</dbReference>
<organism evidence="2 3">
    <name type="scientific">Megalurothrips usitatus</name>
    <name type="common">bean blossom thrips</name>
    <dbReference type="NCBI Taxonomy" id="439358"/>
    <lineage>
        <taxon>Eukaryota</taxon>
        <taxon>Metazoa</taxon>
        <taxon>Ecdysozoa</taxon>
        <taxon>Arthropoda</taxon>
        <taxon>Hexapoda</taxon>
        <taxon>Insecta</taxon>
        <taxon>Pterygota</taxon>
        <taxon>Neoptera</taxon>
        <taxon>Paraneoptera</taxon>
        <taxon>Thysanoptera</taxon>
        <taxon>Terebrantia</taxon>
        <taxon>Thripoidea</taxon>
        <taxon>Thripidae</taxon>
        <taxon>Megalurothrips</taxon>
    </lineage>
</organism>
<evidence type="ECO:0000313" key="3">
    <source>
        <dbReference type="Proteomes" id="UP001075354"/>
    </source>
</evidence>
<proteinExistence type="predicted"/>
<feature type="region of interest" description="Disordered" evidence="1">
    <location>
        <begin position="174"/>
        <end position="221"/>
    </location>
</feature>
<accession>A0AAV7XEK0</accession>
<dbReference type="EMBL" id="JAPTSV010000010">
    <property type="protein sequence ID" value="KAJ1523117.1"/>
    <property type="molecule type" value="Genomic_DNA"/>
</dbReference>
<dbReference type="Proteomes" id="UP001075354">
    <property type="component" value="Chromosome 10"/>
</dbReference>
<gene>
    <name evidence="2" type="ORF">ONE63_001010</name>
</gene>
<dbReference type="InterPro" id="IPR040391">
    <property type="entry name" value="BEND5"/>
</dbReference>
<sequence>MAIKNVLVQFCKDKERYVVPTKDVKDFKLRGITDFDPDRVCYVRWSVVQNEDGDPTEAYYKAKIILLAVDPESMIKRAASSKIKLPPAFVQSVKASSEHSKQSRKPSRSGKEAALVAKKVSKQAQKQVACALEKVTKERMKDFIELHRTGVEVPPEAPKVTDDDAPCQVQEVKTDHHLTDASGSKTENGSELTRLRRKRKVPGKAAEDSESDSGTSYVSSNTEKKLLQEKIDKLQLDLASERKKRRIAETDKCSAELKVQKWEAAFETFWKSRPIDPSPGGKTRVSPLQTDSRCQGVAKKLFNDDLQDQLCTAEKPAPVPSPVKSPLKSSSKVGVAAFTVTPIKSPSPSPPKGKKSPSKSVGSITKNSPSTAKMSKKVKKKEEEPLGPDEKDAKSLAPIILSALQDKTLLEQNKENTKVHLGNNIFIKKSVWDTRIKKESVKLSIMVLDLAEEIWGYERCAQLSLTGGISPRTPKAAPKEAAPRGVVEVIKGKY</sequence>
<name>A0AAV7XEK0_9NEOP</name>